<evidence type="ECO:0000313" key="12">
    <source>
        <dbReference type="Proteomes" id="UP000547614"/>
    </source>
</evidence>
<dbReference type="Pfam" id="PF12323">
    <property type="entry name" value="HTH_OrfB_IS605"/>
    <property type="match status" value="1"/>
</dbReference>
<evidence type="ECO:0000313" key="11">
    <source>
        <dbReference type="EMBL" id="MBB3192453.1"/>
    </source>
</evidence>
<dbReference type="Pfam" id="PF07282">
    <property type="entry name" value="Cas12f1-like_TNB"/>
    <property type="match status" value="1"/>
</dbReference>
<sequence length="406" mass="45232">MQRLQAFKYELMPNGEQVRKMRQFAGMARFVFNRGLALQNARFEAGEKKLGYAALCKELTGWRNSTETLWLKGAPIHPLQQSLKDLERAYANFFAKRADLPRFKKKGRRDSFRYPDPKQIKLDQGNRRLYLPKLGWLRFRKSREVLGTVKNVTVSQSGGRWFVSIQTEREVDVPSPKGGAVGIDMGVTRFATLSDGAHLAPLNSFKTHQAALRKAQRSLSRKTRFSNNWKKAKARVQKLQARIANARRDTLHKASATISQSHALVVLEDLQVGNMSRSASGSVEQPGRNVRAKSGLNRSILDQGWFEFRRQLDYKLAWRGAHLVVVPAQNTSRTCPECGHVAAENRRSQARFACVECGFEANADHVGAINVLRAGHARLACEVSGAARPPAAGTHRSDSGAAVGCA</sequence>
<comment type="similarity">
    <text evidence="2">In the N-terminal section; belongs to the transposase 2 family.</text>
</comment>
<dbReference type="InterPro" id="IPR051399">
    <property type="entry name" value="RNA-guided_DNA_endo/Transpos"/>
</dbReference>
<dbReference type="InterPro" id="IPR001959">
    <property type="entry name" value="Transposase"/>
</dbReference>
<dbReference type="NCBIfam" id="NF040570">
    <property type="entry name" value="guided_TnpB"/>
    <property type="match status" value="1"/>
</dbReference>
<feature type="domain" description="Probable transposase IS891/IS1136/IS1341" evidence="8">
    <location>
        <begin position="165"/>
        <end position="278"/>
    </location>
</feature>
<evidence type="ECO:0000256" key="7">
    <source>
        <dbReference type="ARBA" id="ARBA00023172"/>
    </source>
</evidence>
<comment type="caution">
    <text evidence="11">The sequence shown here is derived from an EMBL/GenBank/DDBJ whole genome shotgun (WGS) entry which is preliminary data.</text>
</comment>
<dbReference type="InterPro" id="IPR010095">
    <property type="entry name" value="Cas12f1-like_TNB"/>
</dbReference>
<dbReference type="GO" id="GO:0006310">
    <property type="term" value="P:DNA recombination"/>
    <property type="evidence" value="ECO:0007669"/>
    <property type="project" value="UniProtKB-KW"/>
</dbReference>
<protein>
    <submittedName>
        <fullName evidence="11">Putative transposase</fullName>
    </submittedName>
</protein>
<evidence type="ECO:0000259" key="8">
    <source>
        <dbReference type="Pfam" id="PF01385"/>
    </source>
</evidence>
<keyword evidence="12" id="KW-1185">Reference proteome</keyword>
<dbReference type="InterPro" id="IPR021027">
    <property type="entry name" value="Transposase_put_HTH"/>
</dbReference>
<keyword evidence="7" id="KW-0233">DNA recombination</keyword>
<dbReference type="Proteomes" id="UP000547614">
    <property type="component" value="Unassembled WGS sequence"/>
</dbReference>
<keyword evidence="4" id="KW-0479">Metal-binding</keyword>
<evidence type="ECO:0000259" key="9">
    <source>
        <dbReference type="Pfam" id="PF07282"/>
    </source>
</evidence>
<feature type="domain" description="Transposase putative helix-turn-helix" evidence="10">
    <location>
        <begin position="1"/>
        <end position="48"/>
    </location>
</feature>
<dbReference type="EMBL" id="JACHXP010000030">
    <property type="protein sequence ID" value="MBB3192453.1"/>
    <property type="molecule type" value="Genomic_DNA"/>
</dbReference>
<organism evidence="11 12">
    <name type="scientific">Halomonas cerina</name>
    <dbReference type="NCBI Taxonomy" id="447424"/>
    <lineage>
        <taxon>Bacteria</taxon>
        <taxon>Pseudomonadati</taxon>
        <taxon>Pseudomonadota</taxon>
        <taxon>Gammaproteobacteria</taxon>
        <taxon>Oceanospirillales</taxon>
        <taxon>Halomonadaceae</taxon>
        <taxon>Halomonas</taxon>
    </lineage>
</organism>
<evidence type="ECO:0000256" key="2">
    <source>
        <dbReference type="ARBA" id="ARBA00011044"/>
    </source>
</evidence>
<feature type="domain" description="Cas12f1-like TNB" evidence="9">
    <location>
        <begin position="305"/>
        <end position="371"/>
    </location>
</feature>
<dbReference type="GO" id="GO:0003677">
    <property type="term" value="F:DNA binding"/>
    <property type="evidence" value="ECO:0007669"/>
    <property type="project" value="UniProtKB-KW"/>
</dbReference>
<evidence type="ECO:0000256" key="3">
    <source>
        <dbReference type="ARBA" id="ARBA00022578"/>
    </source>
</evidence>
<gene>
    <name evidence="11" type="ORF">FHR94_003748</name>
</gene>
<dbReference type="GO" id="GO:0046872">
    <property type="term" value="F:metal ion binding"/>
    <property type="evidence" value="ECO:0007669"/>
    <property type="project" value="UniProtKB-KW"/>
</dbReference>
<dbReference type="Pfam" id="PF01385">
    <property type="entry name" value="OrfB_IS605"/>
    <property type="match status" value="1"/>
</dbReference>
<dbReference type="AlphaFoldDB" id="A0A839V9Z1"/>
<evidence type="ECO:0000256" key="6">
    <source>
        <dbReference type="ARBA" id="ARBA00023125"/>
    </source>
</evidence>
<dbReference type="PANTHER" id="PTHR30405">
    <property type="entry name" value="TRANSPOSASE"/>
    <property type="match status" value="1"/>
</dbReference>
<evidence type="ECO:0000256" key="4">
    <source>
        <dbReference type="ARBA" id="ARBA00022723"/>
    </source>
</evidence>
<dbReference type="RefSeq" id="WP_183328094.1">
    <property type="nucleotide sequence ID" value="NZ_JACHXP010000030.1"/>
</dbReference>
<proteinExistence type="inferred from homology"/>
<keyword evidence="5" id="KW-0862">Zinc</keyword>
<evidence type="ECO:0000256" key="1">
    <source>
        <dbReference type="ARBA" id="ARBA00008761"/>
    </source>
</evidence>
<keyword evidence="6" id="KW-0238">DNA-binding</keyword>
<dbReference type="GO" id="GO:0032196">
    <property type="term" value="P:transposition"/>
    <property type="evidence" value="ECO:0007669"/>
    <property type="project" value="UniProtKB-KW"/>
</dbReference>
<accession>A0A839V9Z1</accession>
<name>A0A839V9Z1_9GAMM</name>
<keyword evidence="3" id="KW-0815">Transposition</keyword>
<evidence type="ECO:0000259" key="10">
    <source>
        <dbReference type="Pfam" id="PF12323"/>
    </source>
</evidence>
<comment type="similarity">
    <text evidence="1">In the C-terminal section; belongs to the transposase 35 family.</text>
</comment>
<evidence type="ECO:0000256" key="5">
    <source>
        <dbReference type="ARBA" id="ARBA00022833"/>
    </source>
</evidence>
<reference evidence="11 12" key="1">
    <citation type="submission" date="2020-08" db="EMBL/GenBank/DDBJ databases">
        <title>Genomic Encyclopedia of Type Strains, Phase III (KMG-III): the genomes of soil and plant-associated and newly described type strains.</title>
        <authorList>
            <person name="Whitman W."/>
        </authorList>
    </citation>
    <scope>NUCLEOTIDE SEQUENCE [LARGE SCALE GENOMIC DNA]</scope>
    <source>
        <strain evidence="11 12">CECT 7282</strain>
    </source>
</reference>
<dbReference type="PANTHER" id="PTHR30405:SF25">
    <property type="entry name" value="RNA-GUIDED DNA ENDONUCLEASE INSQ-RELATED"/>
    <property type="match status" value="1"/>
</dbReference>